<reference evidence="1 2" key="1">
    <citation type="submission" date="2020-06" db="EMBL/GenBank/DDBJ databases">
        <authorList>
            <person name="Li R."/>
            <person name="Bekaert M."/>
        </authorList>
    </citation>
    <scope>NUCLEOTIDE SEQUENCE [LARGE SCALE GENOMIC DNA]</scope>
    <source>
        <strain evidence="2">wild</strain>
    </source>
</reference>
<organism evidence="1 2">
    <name type="scientific">Mytilus coruscus</name>
    <name type="common">Sea mussel</name>
    <dbReference type="NCBI Taxonomy" id="42192"/>
    <lineage>
        <taxon>Eukaryota</taxon>
        <taxon>Metazoa</taxon>
        <taxon>Spiralia</taxon>
        <taxon>Lophotrochozoa</taxon>
        <taxon>Mollusca</taxon>
        <taxon>Bivalvia</taxon>
        <taxon>Autobranchia</taxon>
        <taxon>Pteriomorphia</taxon>
        <taxon>Mytilida</taxon>
        <taxon>Mytiloidea</taxon>
        <taxon>Mytilidae</taxon>
        <taxon>Mytilinae</taxon>
        <taxon>Mytilus</taxon>
    </lineage>
</organism>
<accession>A0A6J8BK48</accession>
<protein>
    <submittedName>
        <fullName evidence="1">Uncharacterized protein</fullName>
    </submittedName>
</protein>
<keyword evidence="2" id="KW-1185">Reference proteome</keyword>
<evidence type="ECO:0000313" key="1">
    <source>
        <dbReference type="EMBL" id="CAC5383480.1"/>
    </source>
</evidence>
<dbReference type="OrthoDB" id="6434594at2759"/>
<dbReference type="Pfam" id="PF05380">
    <property type="entry name" value="Peptidase_A17"/>
    <property type="match status" value="1"/>
</dbReference>
<evidence type="ECO:0000313" key="2">
    <source>
        <dbReference type="Proteomes" id="UP000507470"/>
    </source>
</evidence>
<gene>
    <name evidence="1" type="ORF">MCOR_19222</name>
</gene>
<dbReference type="EMBL" id="CACVKT020003381">
    <property type="protein sequence ID" value="CAC5383480.1"/>
    <property type="molecule type" value="Genomic_DNA"/>
</dbReference>
<sequence>MREAVQNSSLDWDDPLPNNLLSDWQRWKQSLQDLETLEIGRPFTSQSLNDSTEYTFHKSECSSFDIVSPDEDQEVCPIAVGSMKTSISPIKTLGVSRFERFSKWSSLVRAISLLKRKIVSNNRSKVDTKDTRTCVDIRKEAEALVLRETQSQYYSNEIDFLKSEVCCIVNSRPIIAVSSDPESPTILSPNTLLTQKINSDIEPYNFDFSEGYVQIAMETCTSFSESILEAMEPTILA</sequence>
<dbReference type="PANTHER" id="PTHR47331:SF1">
    <property type="entry name" value="GAG-LIKE PROTEIN"/>
    <property type="match status" value="1"/>
</dbReference>
<dbReference type="PANTHER" id="PTHR47331">
    <property type="entry name" value="PHD-TYPE DOMAIN-CONTAINING PROTEIN"/>
    <property type="match status" value="1"/>
</dbReference>
<dbReference type="InterPro" id="IPR008042">
    <property type="entry name" value="Retrotrans_Pao"/>
</dbReference>
<proteinExistence type="predicted"/>
<name>A0A6J8BK48_MYTCO</name>
<dbReference type="Proteomes" id="UP000507470">
    <property type="component" value="Unassembled WGS sequence"/>
</dbReference>
<dbReference type="AlphaFoldDB" id="A0A6J8BK48"/>